<dbReference type="AlphaFoldDB" id="A0AAD6V271"/>
<dbReference type="SMART" id="SM00220">
    <property type="entry name" value="S_TKc"/>
    <property type="match status" value="1"/>
</dbReference>
<evidence type="ECO:0000259" key="1">
    <source>
        <dbReference type="PROSITE" id="PS50011"/>
    </source>
</evidence>
<dbReference type="Pfam" id="PF00069">
    <property type="entry name" value="Pkinase"/>
    <property type="match status" value="1"/>
</dbReference>
<comment type="caution">
    <text evidence="2">The sequence shown here is derived from an EMBL/GenBank/DDBJ whole genome shotgun (WGS) entry which is preliminary data.</text>
</comment>
<feature type="non-terminal residue" evidence="2">
    <location>
        <position position="1"/>
    </location>
</feature>
<dbReference type="GO" id="GO:0005524">
    <property type="term" value="F:ATP binding"/>
    <property type="evidence" value="ECO:0007669"/>
    <property type="project" value="InterPro"/>
</dbReference>
<dbReference type="GO" id="GO:0004674">
    <property type="term" value="F:protein serine/threonine kinase activity"/>
    <property type="evidence" value="ECO:0007669"/>
    <property type="project" value="TreeGrafter"/>
</dbReference>
<evidence type="ECO:0000313" key="3">
    <source>
        <dbReference type="Proteomes" id="UP001219525"/>
    </source>
</evidence>
<dbReference type="PROSITE" id="PS50011">
    <property type="entry name" value="PROTEIN_KINASE_DOM"/>
    <property type="match status" value="1"/>
</dbReference>
<dbReference type="InterPro" id="IPR011009">
    <property type="entry name" value="Kinase-like_dom_sf"/>
</dbReference>
<keyword evidence="3" id="KW-1185">Reference proteome</keyword>
<protein>
    <submittedName>
        <fullName evidence="2">Kinase-like domain-containing protein</fullName>
    </submittedName>
</protein>
<gene>
    <name evidence="2" type="ORF">GGX14DRAFT_466599</name>
</gene>
<feature type="domain" description="Protein kinase" evidence="1">
    <location>
        <begin position="1"/>
        <end position="199"/>
    </location>
</feature>
<dbReference type="Gene3D" id="1.10.510.10">
    <property type="entry name" value="Transferase(Phosphotransferase) domain 1"/>
    <property type="match status" value="1"/>
</dbReference>
<dbReference type="InterPro" id="IPR000719">
    <property type="entry name" value="Prot_kinase_dom"/>
</dbReference>
<name>A0AAD6V271_9AGAR</name>
<feature type="non-terminal residue" evidence="2">
    <location>
        <position position="199"/>
    </location>
</feature>
<dbReference type="PANTHER" id="PTHR24359:SF1">
    <property type="entry name" value="INHIBITOR OF NUCLEAR FACTOR KAPPA-B KINASE EPSILON SUBUNIT HOMOLOG 1-RELATED"/>
    <property type="match status" value="1"/>
</dbReference>
<proteinExistence type="predicted"/>
<dbReference type="PANTHER" id="PTHR24359">
    <property type="entry name" value="SERINE/THREONINE-PROTEIN KINASE SBK1"/>
    <property type="match status" value="1"/>
</dbReference>
<organism evidence="2 3">
    <name type="scientific">Mycena pura</name>
    <dbReference type="NCBI Taxonomy" id="153505"/>
    <lineage>
        <taxon>Eukaryota</taxon>
        <taxon>Fungi</taxon>
        <taxon>Dikarya</taxon>
        <taxon>Basidiomycota</taxon>
        <taxon>Agaricomycotina</taxon>
        <taxon>Agaricomycetes</taxon>
        <taxon>Agaricomycetidae</taxon>
        <taxon>Agaricales</taxon>
        <taxon>Marasmiineae</taxon>
        <taxon>Mycenaceae</taxon>
        <taxon>Mycena</taxon>
    </lineage>
</organism>
<dbReference type="SUPFAM" id="SSF56112">
    <property type="entry name" value="Protein kinase-like (PK-like)"/>
    <property type="match status" value="1"/>
</dbReference>
<accession>A0AAD6V271</accession>
<keyword evidence="2" id="KW-0808">Transferase</keyword>
<sequence>MASLSPSQLHIKVCDDPDLLSHERLVYTWLGPHPRIVKCLNPSLWSLPVDTRIKASETEPLSFPKAPHGDLEQYLKAHPDVPARLRIKWARQIAEGIAFIHSRRIAWADCTPANLLLDANLDILLCDFGGSGIDGARSRVILPGRYCDPHVDYSSDYLCGPKVDIFAFGCVFLEILTYNEADTVDYESTLHRGAPGRRR</sequence>
<evidence type="ECO:0000313" key="2">
    <source>
        <dbReference type="EMBL" id="KAJ7200292.1"/>
    </source>
</evidence>
<dbReference type="Proteomes" id="UP001219525">
    <property type="component" value="Unassembled WGS sequence"/>
</dbReference>
<dbReference type="EMBL" id="JARJCW010000063">
    <property type="protein sequence ID" value="KAJ7200292.1"/>
    <property type="molecule type" value="Genomic_DNA"/>
</dbReference>
<reference evidence="2" key="1">
    <citation type="submission" date="2023-03" db="EMBL/GenBank/DDBJ databases">
        <title>Massive genome expansion in bonnet fungi (Mycena s.s.) driven by repeated elements and novel gene families across ecological guilds.</title>
        <authorList>
            <consortium name="Lawrence Berkeley National Laboratory"/>
            <person name="Harder C.B."/>
            <person name="Miyauchi S."/>
            <person name="Viragh M."/>
            <person name="Kuo A."/>
            <person name="Thoen E."/>
            <person name="Andreopoulos B."/>
            <person name="Lu D."/>
            <person name="Skrede I."/>
            <person name="Drula E."/>
            <person name="Henrissat B."/>
            <person name="Morin E."/>
            <person name="Kohler A."/>
            <person name="Barry K."/>
            <person name="LaButti K."/>
            <person name="Morin E."/>
            <person name="Salamov A."/>
            <person name="Lipzen A."/>
            <person name="Mereny Z."/>
            <person name="Hegedus B."/>
            <person name="Baldrian P."/>
            <person name="Stursova M."/>
            <person name="Weitz H."/>
            <person name="Taylor A."/>
            <person name="Grigoriev I.V."/>
            <person name="Nagy L.G."/>
            <person name="Martin F."/>
            <person name="Kauserud H."/>
        </authorList>
    </citation>
    <scope>NUCLEOTIDE SEQUENCE</scope>
    <source>
        <strain evidence="2">9144</strain>
    </source>
</reference>
<keyword evidence="2" id="KW-0418">Kinase</keyword>